<name>A0A084ARQ3_STACB</name>
<dbReference type="Proteomes" id="UP000028045">
    <property type="component" value="Unassembled WGS sequence"/>
</dbReference>
<sequence>MQDETTRGRDTQMRLDDQHAPLRTQATVLRSVKNRQNASSSLESVLYTSCQIPPRNPTFQHKASHISRGRLELAATRWDNLGVLPPRATLAKLSPGNASQDVEISPTLLDSRNVQEFGSGHVARSSLEQSYQAGVCDRDQLAHVRTIQRIRLDYEFLSKEFTTHHQAEALFPVEVR</sequence>
<evidence type="ECO:0000313" key="2">
    <source>
        <dbReference type="Proteomes" id="UP000028045"/>
    </source>
</evidence>
<gene>
    <name evidence="1" type="ORF">S7711_10554</name>
</gene>
<dbReference type="EMBL" id="KL648598">
    <property type="protein sequence ID" value="KEY67982.1"/>
    <property type="molecule type" value="Genomic_DNA"/>
</dbReference>
<organism evidence="1 2">
    <name type="scientific">Stachybotrys chartarum (strain CBS 109288 / IBT 7711)</name>
    <name type="common">Toxic black mold</name>
    <name type="synonym">Stilbospora chartarum</name>
    <dbReference type="NCBI Taxonomy" id="1280523"/>
    <lineage>
        <taxon>Eukaryota</taxon>
        <taxon>Fungi</taxon>
        <taxon>Dikarya</taxon>
        <taxon>Ascomycota</taxon>
        <taxon>Pezizomycotina</taxon>
        <taxon>Sordariomycetes</taxon>
        <taxon>Hypocreomycetidae</taxon>
        <taxon>Hypocreales</taxon>
        <taxon>Stachybotryaceae</taxon>
        <taxon>Stachybotrys</taxon>
    </lineage>
</organism>
<dbReference type="AlphaFoldDB" id="A0A084ARQ3"/>
<reference evidence="1 2" key="1">
    <citation type="journal article" date="2014" name="BMC Genomics">
        <title>Comparative genome sequencing reveals chemotype-specific gene clusters in the toxigenic black mold Stachybotrys.</title>
        <authorList>
            <person name="Semeiks J."/>
            <person name="Borek D."/>
            <person name="Otwinowski Z."/>
            <person name="Grishin N.V."/>
        </authorList>
    </citation>
    <scope>NUCLEOTIDE SEQUENCE [LARGE SCALE GENOMIC DNA]</scope>
    <source>
        <strain evidence="2">CBS 109288 / IBT 7711</strain>
    </source>
</reference>
<protein>
    <submittedName>
        <fullName evidence="1">Uncharacterized protein</fullName>
    </submittedName>
</protein>
<evidence type="ECO:0000313" key="1">
    <source>
        <dbReference type="EMBL" id="KEY67982.1"/>
    </source>
</evidence>
<proteinExistence type="predicted"/>
<dbReference type="HOGENOM" id="CLU_1526138_0_0_1"/>
<keyword evidence="2" id="KW-1185">Reference proteome</keyword>
<accession>A0A084ARQ3</accession>